<reference evidence="4 5" key="1">
    <citation type="submission" date="2023-10" db="EMBL/GenBank/DDBJ databases">
        <title>Noviherbaspirillum sp. CPCC 100848 genome assembly.</title>
        <authorList>
            <person name="Li X.Y."/>
            <person name="Fang X.M."/>
        </authorList>
    </citation>
    <scope>NUCLEOTIDE SEQUENCE [LARGE SCALE GENOMIC DNA]</scope>
    <source>
        <strain evidence="4 5">CPCC 100848</strain>
    </source>
</reference>
<evidence type="ECO:0000256" key="1">
    <source>
        <dbReference type="ARBA" id="ARBA00023015"/>
    </source>
</evidence>
<evidence type="ECO:0000259" key="3">
    <source>
        <dbReference type="PROSITE" id="PS01124"/>
    </source>
</evidence>
<dbReference type="InterPro" id="IPR052158">
    <property type="entry name" value="INH-QAR"/>
</dbReference>
<feature type="domain" description="HTH araC/xylS-type" evidence="3">
    <location>
        <begin position="218"/>
        <end position="316"/>
    </location>
</feature>
<dbReference type="SMART" id="SM00342">
    <property type="entry name" value="HTH_ARAC"/>
    <property type="match status" value="1"/>
</dbReference>
<dbReference type="PANTHER" id="PTHR43130:SF3">
    <property type="entry name" value="HTH-TYPE TRANSCRIPTIONAL REGULATOR RV1931C"/>
    <property type="match status" value="1"/>
</dbReference>
<dbReference type="InterPro" id="IPR002818">
    <property type="entry name" value="DJ-1/PfpI"/>
</dbReference>
<comment type="caution">
    <text evidence="4">The sequence shown here is derived from an EMBL/GenBank/DDBJ whole genome shotgun (WGS) entry which is preliminary data.</text>
</comment>
<organism evidence="4 5">
    <name type="scientific">Noviherbaspirillum album</name>
    <dbReference type="NCBI Taxonomy" id="3080276"/>
    <lineage>
        <taxon>Bacteria</taxon>
        <taxon>Pseudomonadati</taxon>
        <taxon>Pseudomonadota</taxon>
        <taxon>Betaproteobacteria</taxon>
        <taxon>Burkholderiales</taxon>
        <taxon>Oxalobacteraceae</taxon>
        <taxon>Noviherbaspirillum</taxon>
    </lineage>
</organism>
<dbReference type="RefSeq" id="WP_326509333.1">
    <property type="nucleotide sequence ID" value="NZ_JAWIIV010000034.1"/>
</dbReference>
<dbReference type="InterPro" id="IPR009057">
    <property type="entry name" value="Homeodomain-like_sf"/>
</dbReference>
<gene>
    <name evidence="4" type="ORF">RY831_26200</name>
</gene>
<dbReference type="SUPFAM" id="SSF52317">
    <property type="entry name" value="Class I glutamine amidotransferase-like"/>
    <property type="match status" value="1"/>
</dbReference>
<proteinExistence type="predicted"/>
<dbReference type="CDD" id="cd03137">
    <property type="entry name" value="GATase1_AraC_1"/>
    <property type="match status" value="1"/>
</dbReference>
<evidence type="ECO:0000313" key="5">
    <source>
        <dbReference type="Proteomes" id="UP001352263"/>
    </source>
</evidence>
<name>A0ABU6JG72_9BURK</name>
<dbReference type="Gene3D" id="3.40.50.880">
    <property type="match status" value="1"/>
</dbReference>
<dbReference type="Gene3D" id="1.10.10.60">
    <property type="entry name" value="Homeodomain-like"/>
    <property type="match status" value="1"/>
</dbReference>
<evidence type="ECO:0000313" key="4">
    <source>
        <dbReference type="EMBL" id="MEC4722664.1"/>
    </source>
</evidence>
<dbReference type="PANTHER" id="PTHR43130">
    <property type="entry name" value="ARAC-FAMILY TRANSCRIPTIONAL REGULATOR"/>
    <property type="match status" value="1"/>
</dbReference>
<dbReference type="PROSITE" id="PS01124">
    <property type="entry name" value="HTH_ARAC_FAMILY_2"/>
    <property type="match status" value="1"/>
</dbReference>
<dbReference type="InterPro" id="IPR018060">
    <property type="entry name" value="HTH_AraC"/>
</dbReference>
<dbReference type="Proteomes" id="UP001352263">
    <property type="component" value="Unassembled WGS sequence"/>
</dbReference>
<accession>A0ABU6JG72</accession>
<evidence type="ECO:0000256" key="2">
    <source>
        <dbReference type="ARBA" id="ARBA00023163"/>
    </source>
</evidence>
<dbReference type="EMBL" id="JAWIIV010000034">
    <property type="protein sequence ID" value="MEC4722664.1"/>
    <property type="molecule type" value="Genomic_DNA"/>
</dbReference>
<sequence>MRTVAILVFPNVQSLDVTGPMDVFAEANRFLEPADQYQIRVIGTEAGLISCANGLLIQPHDTCASFSESVDLLMVAGGPTVTQQPRNEILCDWLRAMDRRCAKIASVCNGAFLLAYAGLLEGLHATTHWNDVPKLAARFPNVRVEADRIFARSGRIYTSAGVTAGIDLALHLVYEDCGPEVSLNVAKRLVVFSQRNGGQSQFSPYLAPYTDEEASLVQTVQQYVLGHLHEELNVERLANVAGMSVRNFSRVFARDARMTPSEFVERARVDAGRALLETSAHPLKTIAHRCGFGTSSRMRAAFVKNLGVTAQQYRDNFGAYSGSHMPSSVCND</sequence>
<keyword evidence="5" id="KW-1185">Reference proteome</keyword>
<dbReference type="Pfam" id="PF12833">
    <property type="entry name" value="HTH_18"/>
    <property type="match status" value="1"/>
</dbReference>
<dbReference type="SUPFAM" id="SSF46689">
    <property type="entry name" value="Homeodomain-like"/>
    <property type="match status" value="2"/>
</dbReference>
<keyword evidence="2" id="KW-0804">Transcription</keyword>
<dbReference type="InterPro" id="IPR029062">
    <property type="entry name" value="Class_I_gatase-like"/>
</dbReference>
<protein>
    <submittedName>
        <fullName evidence="4">DJ-1/PfpI family protein</fullName>
    </submittedName>
</protein>
<keyword evidence="1" id="KW-0805">Transcription regulation</keyword>
<dbReference type="Pfam" id="PF01965">
    <property type="entry name" value="DJ-1_PfpI"/>
    <property type="match status" value="1"/>
</dbReference>